<dbReference type="EMBL" id="MRZV01000277">
    <property type="protein sequence ID" value="PIK53681.1"/>
    <property type="molecule type" value="Genomic_DNA"/>
</dbReference>
<feature type="region of interest" description="Disordered" evidence="1">
    <location>
        <begin position="523"/>
        <end position="549"/>
    </location>
</feature>
<evidence type="ECO:0000313" key="3">
    <source>
        <dbReference type="Proteomes" id="UP000230750"/>
    </source>
</evidence>
<evidence type="ECO:0000313" key="2">
    <source>
        <dbReference type="EMBL" id="PIK53681.1"/>
    </source>
</evidence>
<protein>
    <submittedName>
        <fullName evidence="2">Uncharacterized protein</fullName>
    </submittedName>
</protein>
<organism evidence="2 3">
    <name type="scientific">Stichopus japonicus</name>
    <name type="common">Sea cucumber</name>
    <dbReference type="NCBI Taxonomy" id="307972"/>
    <lineage>
        <taxon>Eukaryota</taxon>
        <taxon>Metazoa</taxon>
        <taxon>Echinodermata</taxon>
        <taxon>Eleutherozoa</taxon>
        <taxon>Echinozoa</taxon>
        <taxon>Holothuroidea</taxon>
        <taxon>Aspidochirotacea</taxon>
        <taxon>Aspidochirotida</taxon>
        <taxon>Stichopodidae</taxon>
        <taxon>Apostichopus</taxon>
    </lineage>
</organism>
<feature type="compositionally biased region" description="Basic residues" evidence="1">
    <location>
        <begin position="534"/>
        <end position="544"/>
    </location>
</feature>
<sequence length="692" mass="78896">MEAGATSGIYHETSLEVSFGTPLFLFCCFRTTGSNLLTDEVSEVAMKCWPYQEHVPSFHYQILTHQTTYVASNCKKHGRLPHAVRELCLWIERTVKEASVTLQENLYPVLLSHGGDSVDFLFFFRSLAKQGLDLSCLANLKIHFTDPVPLLELLKLRRHPLIVESKYLTLGSLLNDWFPGHFDPADLKHLPSRAALTAQLYTQTTLYPVLNKVPIYNIAEWNQYYQDAVNYKQDKRELESHMPKHIKEVQSKFAVRSILRAGYNWTKLLELYKSCSSPLQFRQELRDMDVQSSTARAIAWMVTDMKLEQNGSRPYVLRIRKQMSPQEYIGFKDPRAYYFVLRVANKFPKCFLTLADLEFSLEDNPIDTPEGFSFTQRLSPKSFCATCGGTSPTNPYGYDVNGNEVFGLNFVDPATSQEWEEEEKGSIEDVEERFEAYCRFQLEKEEKEHKITSFVMGSTFKKSLLLNRMEEEDLEDDPEPTVSEEVRQRGLQAWSSMMESITKHATSQPSKVLECDLSYSKKGASNVEDSQSKPSRKGSRKGARRNFTNVKKWNNCQDMNRSKLHPNLELAKNVPVALPKERVGCWDIVNQSETEEMSVMSKPSGMSRSVGDSGASKTVSNNRGKLCKVNKVIEKQRILFVEHQFGLGVDIIYPSLMKVESEKCEQESISLVNKLQAAGKVVGLKQTRSQIG</sequence>
<evidence type="ECO:0000256" key="1">
    <source>
        <dbReference type="SAM" id="MobiDB-lite"/>
    </source>
</evidence>
<keyword evidence="3" id="KW-1185">Reference proteome</keyword>
<accession>A0A2G8L0B5</accession>
<gene>
    <name evidence="2" type="ORF">BSL78_09448</name>
</gene>
<dbReference type="OrthoDB" id="5971833at2759"/>
<proteinExistence type="predicted"/>
<comment type="caution">
    <text evidence="2">The sequence shown here is derived from an EMBL/GenBank/DDBJ whole genome shotgun (WGS) entry which is preliminary data.</text>
</comment>
<dbReference type="AlphaFoldDB" id="A0A2G8L0B5"/>
<reference evidence="2 3" key="1">
    <citation type="journal article" date="2017" name="PLoS Biol.">
        <title>The sea cucumber genome provides insights into morphological evolution and visceral regeneration.</title>
        <authorList>
            <person name="Zhang X."/>
            <person name="Sun L."/>
            <person name="Yuan J."/>
            <person name="Sun Y."/>
            <person name="Gao Y."/>
            <person name="Zhang L."/>
            <person name="Li S."/>
            <person name="Dai H."/>
            <person name="Hamel J.F."/>
            <person name="Liu C."/>
            <person name="Yu Y."/>
            <person name="Liu S."/>
            <person name="Lin W."/>
            <person name="Guo K."/>
            <person name="Jin S."/>
            <person name="Xu P."/>
            <person name="Storey K.B."/>
            <person name="Huan P."/>
            <person name="Zhang T."/>
            <person name="Zhou Y."/>
            <person name="Zhang J."/>
            <person name="Lin C."/>
            <person name="Li X."/>
            <person name="Xing L."/>
            <person name="Huo D."/>
            <person name="Sun M."/>
            <person name="Wang L."/>
            <person name="Mercier A."/>
            <person name="Li F."/>
            <person name="Yang H."/>
            <person name="Xiang J."/>
        </authorList>
    </citation>
    <scope>NUCLEOTIDE SEQUENCE [LARGE SCALE GENOMIC DNA]</scope>
    <source>
        <strain evidence="2">Shaxun</strain>
        <tissue evidence="2">Muscle</tissue>
    </source>
</reference>
<feature type="region of interest" description="Disordered" evidence="1">
    <location>
        <begin position="596"/>
        <end position="620"/>
    </location>
</feature>
<dbReference type="Proteomes" id="UP000230750">
    <property type="component" value="Unassembled WGS sequence"/>
</dbReference>
<name>A0A2G8L0B5_STIJA</name>